<evidence type="ECO:0000313" key="2">
    <source>
        <dbReference type="Proteomes" id="UP000299102"/>
    </source>
</evidence>
<sequence>MVTAAYEHTCNPGGVTSILPATSVRIENLRVRVEADREGSEHMIVRVSETIEKPLRFSGRPSVRRSPVNAPAVCAGPDLLVLNALLGIHVVFKAPTTPNFRPIWLSHIKAPGCATSSSAAAAGREPPGYFRGCPRVDAAAGGFHGSDRIYINI</sequence>
<dbReference type="Proteomes" id="UP000299102">
    <property type="component" value="Unassembled WGS sequence"/>
</dbReference>
<comment type="caution">
    <text evidence="1">The sequence shown here is derived from an EMBL/GenBank/DDBJ whole genome shotgun (WGS) entry which is preliminary data.</text>
</comment>
<keyword evidence="2" id="KW-1185">Reference proteome</keyword>
<name>A0A4C1TMK4_EUMVA</name>
<proteinExistence type="predicted"/>
<organism evidence="1 2">
    <name type="scientific">Eumeta variegata</name>
    <name type="common">Bagworm moth</name>
    <name type="synonym">Eumeta japonica</name>
    <dbReference type="NCBI Taxonomy" id="151549"/>
    <lineage>
        <taxon>Eukaryota</taxon>
        <taxon>Metazoa</taxon>
        <taxon>Ecdysozoa</taxon>
        <taxon>Arthropoda</taxon>
        <taxon>Hexapoda</taxon>
        <taxon>Insecta</taxon>
        <taxon>Pterygota</taxon>
        <taxon>Neoptera</taxon>
        <taxon>Endopterygota</taxon>
        <taxon>Lepidoptera</taxon>
        <taxon>Glossata</taxon>
        <taxon>Ditrysia</taxon>
        <taxon>Tineoidea</taxon>
        <taxon>Psychidae</taxon>
        <taxon>Oiketicinae</taxon>
        <taxon>Eumeta</taxon>
    </lineage>
</organism>
<evidence type="ECO:0000313" key="1">
    <source>
        <dbReference type="EMBL" id="GBP14638.1"/>
    </source>
</evidence>
<accession>A0A4C1TMK4</accession>
<protein>
    <submittedName>
        <fullName evidence="1">Uncharacterized protein</fullName>
    </submittedName>
</protein>
<gene>
    <name evidence="1" type="ORF">EVAR_93509_1</name>
</gene>
<reference evidence="1 2" key="1">
    <citation type="journal article" date="2019" name="Commun. Biol.">
        <title>The bagworm genome reveals a unique fibroin gene that provides high tensile strength.</title>
        <authorList>
            <person name="Kono N."/>
            <person name="Nakamura H."/>
            <person name="Ohtoshi R."/>
            <person name="Tomita M."/>
            <person name="Numata K."/>
            <person name="Arakawa K."/>
        </authorList>
    </citation>
    <scope>NUCLEOTIDE SEQUENCE [LARGE SCALE GENOMIC DNA]</scope>
</reference>
<dbReference type="EMBL" id="BGZK01000065">
    <property type="protein sequence ID" value="GBP14638.1"/>
    <property type="molecule type" value="Genomic_DNA"/>
</dbReference>
<dbReference type="AlphaFoldDB" id="A0A4C1TMK4"/>